<comment type="caution">
    <text evidence="5">The sequence shown here is derived from an EMBL/GenBank/DDBJ whole genome shotgun (WGS) entry which is preliminary data.</text>
</comment>
<dbReference type="InterPro" id="IPR011711">
    <property type="entry name" value="GntR_C"/>
</dbReference>
<evidence type="ECO:0000256" key="2">
    <source>
        <dbReference type="ARBA" id="ARBA00023125"/>
    </source>
</evidence>
<dbReference type="GO" id="GO:0003677">
    <property type="term" value="F:DNA binding"/>
    <property type="evidence" value="ECO:0007669"/>
    <property type="project" value="UniProtKB-KW"/>
</dbReference>
<sequence length="234" mass="26163">MSDPRIIAQRAAPLRQQVVEILRQDILDNIMHPGERLLESTLCERYGVSRTVIREALRQLESESLITMLPNRGPIVTILSARDIESLYEVRASLEGLAGELFARNATADHVGELIEHLALMETTYLAGDLHTRGESKDKFYRILLRGGGNEVLSASLKGIHTRIGIFRHYAFLDKERVNVSMKELRGIVQSAAVDRDPDGARQRCEEHIRLAGALAVLEYRARIDLSLGTALLS</sequence>
<keyword evidence="2" id="KW-0238">DNA-binding</keyword>
<dbReference type="PROSITE" id="PS50949">
    <property type="entry name" value="HTH_GNTR"/>
    <property type="match status" value="1"/>
</dbReference>
<evidence type="ECO:0000256" key="3">
    <source>
        <dbReference type="ARBA" id="ARBA00023163"/>
    </source>
</evidence>
<evidence type="ECO:0000256" key="1">
    <source>
        <dbReference type="ARBA" id="ARBA00023015"/>
    </source>
</evidence>
<dbReference type="InterPro" id="IPR036388">
    <property type="entry name" value="WH-like_DNA-bd_sf"/>
</dbReference>
<dbReference type="RefSeq" id="WP_134501635.1">
    <property type="nucleotide sequence ID" value="NZ_SOEY01000006.1"/>
</dbReference>
<dbReference type="Pfam" id="PF07729">
    <property type="entry name" value="FCD"/>
    <property type="match status" value="1"/>
</dbReference>
<dbReference type="SUPFAM" id="SSF48008">
    <property type="entry name" value="GntR ligand-binding domain-like"/>
    <property type="match status" value="1"/>
</dbReference>
<dbReference type="AlphaFoldDB" id="A0A4R8V5Q6"/>
<dbReference type="PANTHER" id="PTHR43537:SF24">
    <property type="entry name" value="GLUCONATE OPERON TRANSCRIPTIONAL REPRESSOR"/>
    <property type="match status" value="1"/>
</dbReference>
<dbReference type="SUPFAM" id="SSF46785">
    <property type="entry name" value="Winged helix' DNA-binding domain"/>
    <property type="match status" value="1"/>
</dbReference>
<dbReference type="SMART" id="SM00895">
    <property type="entry name" value="FCD"/>
    <property type="match status" value="1"/>
</dbReference>
<keyword evidence="1" id="KW-0805">Transcription regulation</keyword>
<accession>A0A4R8V5Q6</accession>
<dbReference type="Gene3D" id="1.10.10.10">
    <property type="entry name" value="Winged helix-like DNA-binding domain superfamily/Winged helix DNA-binding domain"/>
    <property type="match status" value="1"/>
</dbReference>
<keyword evidence="6" id="KW-1185">Reference proteome</keyword>
<dbReference type="Pfam" id="PF00392">
    <property type="entry name" value="GntR"/>
    <property type="match status" value="1"/>
</dbReference>
<dbReference type="GO" id="GO:0003700">
    <property type="term" value="F:DNA-binding transcription factor activity"/>
    <property type="evidence" value="ECO:0007669"/>
    <property type="project" value="InterPro"/>
</dbReference>
<organism evidence="5 6">
    <name type="scientific">Cryobacterium glaciale</name>
    <dbReference type="NCBI Taxonomy" id="1259145"/>
    <lineage>
        <taxon>Bacteria</taxon>
        <taxon>Bacillati</taxon>
        <taxon>Actinomycetota</taxon>
        <taxon>Actinomycetes</taxon>
        <taxon>Micrococcales</taxon>
        <taxon>Microbacteriaceae</taxon>
        <taxon>Cryobacterium</taxon>
    </lineage>
</organism>
<feature type="domain" description="HTH gntR-type" evidence="4">
    <location>
        <begin position="12"/>
        <end position="79"/>
    </location>
</feature>
<keyword evidence="3" id="KW-0804">Transcription</keyword>
<dbReference type="InterPro" id="IPR000524">
    <property type="entry name" value="Tscrpt_reg_HTH_GntR"/>
</dbReference>
<dbReference type="CDD" id="cd07377">
    <property type="entry name" value="WHTH_GntR"/>
    <property type="match status" value="1"/>
</dbReference>
<evidence type="ECO:0000259" key="4">
    <source>
        <dbReference type="PROSITE" id="PS50949"/>
    </source>
</evidence>
<dbReference type="PRINTS" id="PR00035">
    <property type="entry name" value="HTHGNTR"/>
</dbReference>
<protein>
    <submittedName>
        <fullName evidence="5">GntR family transcriptional regulator</fullName>
    </submittedName>
</protein>
<dbReference type="EMBL" id="SOEY01000006">
    <property type="protein sequence ID" value="TFB76477.1"/>
    <property type="molecule type" value="Genomic_DNA"/>
</dbReference>
<gene>
    <name evidence="5" type="ORF">E3O06_03790</name>
</gene>
<dbReference type="OrthoDB" id="3194402at2"/>
<dbReference type="Proteomes" id="UP000298173">
    <property type="component" value="Unassembled WGS sequence"/>
</dbReference>
<proteinExistence type="predicted"/>
<dbReference type="Gene3D" id="1.20.120.530">
    <property type="entry name" value="GntR ligand-binding domain-like"/>
    <property type="match status" value="1"/>
</dbReference>
<dbReference type="SMART" id="SM00345">
    <property type="entry name" value="HTH_GNTR"/>
    <property type="match status" value="1"/>
</dbReference>
<dbReference type="InterPro" id="IPR008920">
    <property type="entry name" value="TF_FadR/GntR_C"/>
</dbReference>
<name>A0A4R8V5Q6_9MICO</name>
<dbReference type="PANTHER" id="PTHR43537">
    <property type="entry name" value="TRANSCRIPTIONAL REGULATOR, GNTR FAMILY"/>
    <property type="match status" value="1"/>
</dbReference>
<evidence type="ECO:0000313" key="5">
    <source>
        <dbReference type="EMBL" id="TFB76477.1"/>
    </source>
</evidence>
<evidence type="ECO:0000313" key="6">
    <source>
        <dbReference type="Proteomes" id="UP000298173"/>
    </source>
</evidence>
<reference evidence="5 6" key="1">
    <citation type="submission" date="2019-03" db="EMBL/GenBank/DDBJ databases">
        <title>Genomics of glacier-inhabiting Cryobacterium strains.</title>
        <authorList>
            <person name="Liu Q."/>
            <person name="Xin Y.-H."/>
        </authorList>
    </citation>
    <scope>NUCLEOTIDE SEQUENCE [LARGE SCALE GENOMIC DNA]</scope>
    <source>
        <strain evidence="5 6">HLT2-23</strain>
    </source>
</reference>
<dbReference type="InterPro" id="IPR036390">
    <property type="entry name" value="WH_DNA-bd_sf"/>
</dbReference>